<dbReference type="GO" id="GO:0016709">
    <property type="term" value="F:oxidoreductase activity, acting on paired donors, with incorporation or reduction of molecular oxygen, NAD(P)H as one donor, and incorporation of one atom of oxygen"/>
    <property type="evidence" value="ECO:0007669"/>
    <property type="project" value="UniProtKB-ARBA"/>
</dbReference>
<evidence type="ECO:0000256" key="3">
    <source>
        <dbReference type="ARBA" id="ARBA00023002"/>
    </source>
</evidence>
<dbReference type="Proteomes" id="UP000799437">
    <property type="component" value="Unassembled WGS sequence"/>
</dbReference>
<dbReference type="Pfam" id="PF01494">
    <property type="entry name" value="FAD_binding_3"/>
    <property type="match status" value="1"/>
</dbReference>
<dbReference type="OrthoDB" id="2690153at2759"/>
<dbReference type="PRINTS" id="PR00420">
    <property type="entry name" value="RNGMNOXGNASE"/>
</dbReference>
<accession>A0A6A6W5J5</accession>
<keyword evidence="2" id="KW-0274">FAD</keyword>
<sequence length="608" mass="66749">MSPATITSPVVIIGAGPAGASLACFLSSHSITGLIIELNSHSADTPRAHITNMAALECLRDIGLEETVLKLSTPDENMSHTRWCYNMAGREYARIHSWGADPARKGEYEAASPCKHCDLPQTLLEPELVRYATLHGFKIRWDTEMLSFDEDSSGVLVRVRDNITAAEYLIRTQYLFGADGARSRTIQQLDIPLIKAPGGGPALNILFRADLAQLMPHRMGNLHWIMQPDRDSPDWAWLSILRMVKPWSEWMLIALLRPGSTLSQKPTPEQCATHITQLIGTTSIPVTVEKINIWNINDIVASRYSSDLGRVHCLGDAVHRHPPFNGLGSNTCIQDAFNLAWKTAYVLKGLARPSLLSTFSTERQPVGAAVVRRANAGIAAHADVWDAFGLLLPTPAERTAAMAELEEDSEQGRARRFKVQKAIHETRYEFHGLGVEMNQTYGAETTTAVIADVFPTAQNATDEERIAANPDQVLYHIRSTLPGRRLPHVWLSRPTPEGLVSTIDIAGHGVFTLFTGIGGAGPWTAAAEEVGDKLGVEVKVVDVGWGCEWEDVYFEWARIRGVEEDGCVLVRPDRFVGWRCGRRDGASMLVGVMSSIVGRAEGKGQVGI</sequence>
<dbReference type="RefSeq" id="XP_033600324.1">
    <property type="nucleotide sequence ID" value="XM_033743966.1"/>
</dbReference>
<name>A0A6A6W5J5_9PEZI</name>
<dbReference type="GO" id="GO:0071949">
    <property type="term" value="F:FAD binding"/>
    <property type="evidence" value="ECO:0007669"/>
    <property type="project" value="InterPro"/>
</dbReference>
<dbReference type="Gene3D" id="3.30.9.10">
    <property type="entry name" value="D-Amino Acid Oxidase, subunit A, domain 2"/>
    <property type="match status" value="1"/>
</dbReference>
<dbReference type="PANTHER" id="PTHR43004">
    <property type="entry name" value="TRK SYSTEM POTASSIUM UPTAKE PROTEIN"/>
    <property type="match status" value="1"/>
</dbReference>
<dbReference type="Gene3D" id="3.50.50.60">
    <property type="entry name" value="FAD/NAD(P)-binding domain"/>
    <property type="match status" value="1"/>
</dbReference>
<keyword evidence="6" id="KW-1185">Reference proteome</keyword>
<keyword evidence="3" id="KW-0560">Oxidoreductase</keyword>
<evidence type="ECO:0000313" key="6">
    <source>
        <dbReference type="Proteomes" id="UP000799437"/>
    </source>
</evidence>
<dbReference type="SUPFAM" id="SSF51905">
    <property type="entry name" value="FAD/NAD(P)-binding domain"/>
    <property type="match status" value="1"/>
</dbReference>
<dbReference type="InterPro" id="IPR002938">
    <property type="entry name" value="FAD-bd"/>
</dbReference>
<dbReference type="AlphaFoldDB" id="A0A6A6W5J5"/>
<protein>
    <submittedName>
        <fullName evidence="5">2,4-dichlorophenol 6-monooxygenase</fullName>
    </submittedName>
</protein>
<keyword evidence="1" id="KW-0285">Flavoprotein</keyword>
<evidence type="ECO:0000256" key="2">
    <source>
        <dbReference type="ARBA" id="ARBA00022827"/>
    </source>
</evidence>
<evidence type="ECO:0000256" key="1">
    <source>
        <dbReference type="ARBA" id="ARBA00022630"/>
    </source>
</evidence>
<evidence type="ECO:0000313" key="5">
    <source>
        <dbReference type="EMBL" id="KAF2757873.1"/>
    </source>
</evidence>
<dbReference type="PANTHER" id="PTHR43004:SF8">
    <property type="entry name" value="FAD-BINDING DOMAIN-CONTAINING PROTEIN-RELATED"/>
    <property type="match status" value="1"/>
</dbReference>
<dbReference type="InterPro" id="IPR036188">
    <property type="entry name" value="FAD/NAD-bd_sf"/>
</dbReference>
<dbReference type="Gene3D" id="3.40.30.120">
    <property type="match status" value="1"/>
</dbReference>
<gene>
    <name evidence="5" type="ORF">EJ05DRAFT_476174</name>
</gene>
<dbReference type="InterPro" id="IPR050641">
    <property type="entry name" value="RIFMO-like"/>
</dbReference>
<keyword evidence="5" id="KW-0503">Monooxygenase</keyword>
<dbReference type="GeneID" id="54485020"/>
<dbReference type="EMBL" id="ML996572">
    <property type="protein sequence ID" value="KAF2757873.1"/>
    <property type="molecule type" value="Genomic_DNA"/>
</dbReference>
<organism evidence="5 6">
    <name type="scientific">Pseudovirgaria hyperparasitica</name>
    <dbReference type="NCBI Taxonomy" id="470096"/>
    <lineage>
        <taxon>Eukaryota</taxon>
        <taxon>Fungi</taxon>
        <taxon>Dikarya</taxon>
        <taxon>Ascomycota</taxon>
        <taxon>Pezizomycotina</taxon>
        <taxon>Dothideomycetes</taxon>
        <taxon>Dothideomycetes incertae sedis</taxon>
        <taxon>Acrospermales</taxon>
        <taxon>Acrospermaceae</taxon>
        <taxon>Pseudovirgaria</taxon>
    </lineage>
</organism>
<dbReference type="Pfam" id="PF21274">
    <property type="entry name" value="Rng_hyd_C"/>
    <property type="match status" value="1"/>
</dbReference>
<evidence type="ECO:0000259" key="4">
    <source>
        <dbReference type="Pfam" id="PF01494"/>
    </source>
</evidence>
<feature type="domain" description="FAD-binding" evidence="4">
    <location>
        <begin position="9"/>
        <end position="374"/>
    </location>
</feature>
<reference evidence="5" key="1">
    <citation type="journal article" date="2020" name="Stud. Mycol.">
        <title>101 Dothideomycetes genomes: a test case for predicting lifestyles and emergence of pathogens.</title>
        <authorList>
            <person name="Haridas S."/>
            <person name="Albert R."/>
            <person name="Binder M."/>
            <person name="Bloem J."/>
            <person name="Labutti K."/>
            <person name="Salamov A."/>
            <person name="Andreopoulos B."/>
            <person name="Baker S."/>
            <person name="Barry K."/>
            <person name="Bills G."/>
            <person name="Bluhm B."/>
            <person name="Cannon C."/>
            <person name="Castanera R."/>
            <person name="Culley D."/>
            <person name="Daum C."/>
            <person name="Ezra D."/>
            <person name="Gonzalez J."/>
            <person name="Henrissat B."/>
            <person name="Kuo A."/>
            <person name="Liang C."/>
            <person name="Lipzen A."/>
            <person name="Lutzoni F."/>
            <person name="Magnuson J."/>
            <person name="Mondo S."/>
            <person name="Nolan M."/>
            <person name="Ohm R."/>
            <person name="Pangilinan J."/>
            <person name="Park H.-J."/>
            <person name="Ramirez L."/>
            <person name="Alfaro M."/>
            <person name="Sun H."/>
            <person name="Tritt A."/>
            <person name="Yoshinaga Y."/>
            <person name="Zwiers L.-H."/>
            <person name="Turgeon B."/>
            <person name="Goodwin S."/>
            <person name="Spatafora J."/>
            <person name="Crous P."/>
            <person name="Grigoriev I."/>
        </authorList>
    </citation>
    <scope>NUCLEOTIDE SEQUENCE</scope>
    <source>
        <strain evidence="5">CBS 121739</strain>
    </source>
</reference>
<proteinExistence type="predicted"/>